<dbReference type="EMBL" id="CP043473">
    <property type="protein sequence ID" value="QEL55728.1"/>
    <property type="molecule type" value="Genomic_DNA"/>
</dbReference>
<dbReference type="AlphaFoldDB" id="A0A5C1DJ25"/>
<name>A0A5C1DJ25_9NEIS</name>
<dbReference type="RefSeq" id="WP_149296089.1">
    <property type="nucleotide sequence ID" value="NZ_CP043473.1"/>
</dbReference>
<dbReference type="Proteomes" id="UP000322079">
    <property type="component" value="Chromosome"/>
</dbReference>
<dbReference type="KEGG" id="chrm:FYK34_09200"/>
<organism evidence="1 2">
    <name type="scientific">Chromobacterium paludis</name>
    <dbReference type="NCBI Taxonomy" id="2605945"/>
    <lineage>
        <taxon>Bacteria</taxon>
        <taxon>Pseudomonadati</taxon>
        <taxon>Pseudomonadota</taxon>
        <taxon>Betaproteobacteria</taxon>
        <taxon>Neisseriales</taxon>
        <taxon>Chromobacteriaceae</taxon>
        <taxon>Chromobacterium</taxon>
    </lineage>
</organism>
<protein>
    <submittedName>
        <fullName evidence="1">ABC transporter substrate-binding protein</fullName>
    </submittedName>
</protein>
<reference evidence="1 2" key="1">
    <citation type="submission" date="2019-08" db="EMBL/GenBank/DDBJ databases">
        <title>Chromobacterium paludis, a novel bacterium isolated from a Maryland marsh pond.</title>
        <authorList>
            <person name="Blackburn M.B."/>
            <person name="Gundersen-Rindal D.E."/>
        </authorList>
    </citation>
    <scope>NUCLEOTIDE SEQUENCE [LARGE SCALE GENOMIC DNA]</scope>
    <source>
        <strain evidence="2">IIBBL 257-1</strain>
    </source>
</reference>
<evidence type="ECO:0000313" key="2">
    <source>
        <dbReference type="Proteomes" id="UP000322079"/>
    </source>
</evidence>
<sequence>MPRPEVDALCQAIAAAGARRDWQTLSGIDQRLRDRLAAPDAGWDDEDRQALAAAYRGALARSQAESDALRHRLAAIGQQREGQLAYAQFSEWEPA</sequence>
<proteinExistence type="predicted"/>
<evidence type="ECO:0000313" key="1">
    <source>
        <dbReference type="EMBL" id="QEL55728.1"/>
    </source>
</evidence>
<gene>
    <name evidence="1" type="ORF">FYK34_09200</name>
</gene>
<accession>A0A5C1DJ25</accession>
<keyword evidence="2" id="KW-1185">Reference proteome</keyword>